<dbReference type="Pfam" id="PF11887">
    <property type="entry name" value="Mce4_CUP1"/>
    <property type="match status" value="1"/>
</dbReference>
<gene>
    <name evidence="3" type="ORF">A5760_20860</name>
</gene>
<dbReference type="InterPro" id="IPR052336">
    <property type="entry name" value="MlaD_Phospholipid_Transporter"/>
</dbReference>
<dbReference type="InterPro" id="IPR024516">
    <property type="entry name" value="Mce_C"/>
</dbReference>
<dbReference type="Proteomes" id="UP000091914">
    <property type="component" value="Unassembled WGS sequence"/>
</dbReference>
<dbReference type="AlphaFoldDB" id="A0A1A0V807"/>
<protein>
    <submittedName>
        <fullName evidence="3">MCE-family protein MCE3A</fullName>
    </submittedName>
</protein>
<name>A0A1A0V807_9MYCO</name>
<organism evidence="3 4">
    <name type="scientific">Mycobacterium colombiense</name>
    <dbReference type="NCBI Taxonomy" id="339268"/>
    <lineage>
        <taxon>Bacteria</taxon>
        <taxon>Bacillati</taxon>
        <taxon>Actinomycetota</taxon>
        <taxon>Actinomycetes</taxon>
        <taxon>Mycobacteriales</taxon>
        <taxon>Mycobacteriaceae</taxon>
        <taxon>Mycobacterium</taxon>
        <taxon>Mycobacterium avium complex (MAC)</taxon>
    </lineage>
</organism>
<accession>A0A1A0V807</accession>
<evidence type="ECO:0000313" key="3">
    <source>
        <dbReference type="EMBL" id="OBB79382.1"/>
    </source>
</evidence>
<feature type="non-terminal residue" evidence="3">
    <location>
        <position position="397"/>
    </location>
</feature>
<reference evidence="3 4" key="1">
    <citation type="submission" date="2016-06" db="EMBL/GenBank/DDBJ databases">
        <authorList>
            <person name="Kjaerup R.B."/>
            <person name="Dalgaard T.S."/>
            <person name="Juul-Madsen H.R."/>
        </authorList>
    </citation>
    <scope>NUCLEOTIDE SEQUENCE [LARGE SCALE GENOMIC DNA]</scope>
    <source>
        <strain evidence="3 4">852002-51834_SCH5396731</strain>
    </source>
</reference>
<dbReference type="InterPro" id="IPR003399">
    <property type="entry name" value="Mce/MlaD"/>
</dbReference>
<feature type="domain" description="Mammalian cell entry C-terminal" evidence="2">
    <location>
        <begin position="86"/>
        <end position="302"/>
    </location>
</feature>
<dbReference type="Pfam" id="PF02470">
    <property type="entry name" value="MlaD"/>
    <property type="match status" value="1"/>
</dbReference>
<evidence type="ECO:0000259" key="2">
    <source>
        <dbReference type="Pfam" id="PF11887"/>
    </source>
</evidence>
<evidence type="ECO:0000313" key="4">
    <source>
        <dbReference type="Proteomes" id="UP000091914"/>
    </source>
</evidence>
<dbReference type="GO" id="GO:0005576">
    <property type="term" value="C:extracellular region"/>
    <property type="evidence" value="ECO:0007669"/>
    <property type="project" value="TreeGrafter"/>
</dbReference>
<dbReference type="GO" id="GO:0051701">
    <property type="term" value="P:biological process involved in interaction with host"/>
    <property type="evidence" value="ECO:0007669"/>
    <property type="project" value="TreeGrafter"/>
</dbReference>
<proteinExistence type="predicted"/>
<dbReference type="InterPro" id="IPR005693">
    <property type="entry name" value="Mce"/>
</dbReference>
<comment type="caution">
    <text evidence="3">The sequence shown here is derived from an EMBL/GenBank/DDBJ whole genome shotgun (WGS) entry which is preliminary data.</text>
</comment>
<evidence type="ECO:0000259" key="1">
    <source>
        <dbReference type="Pfam" id="PF02470"/>
    </source>
</evidence>
<feature type="domain" description="Mce/MlaD" evidence="1">
    <location>
        <begin position="4"/>
        <end position="81"/>
    </location>
</feature>
<dbReference type="PANTHER" id="PTHR33371">
    <property type="entry name" value="INTERMEMBRANE PHOSPHOLIPID TRANSPORT SYSTEM BINDING PROTEIN MLAD-RELATED"/>
    <property type="match status" value="1"/>
</dbReference>
<dbReference type="NCBIfam" id="TIGR00996">
    <property type="entry name" value="Mtu_fam_mce"/>
    <property type="match status" value="1"/>
</dbReference>
<dbReference type="PANTHER" id="PTHR33371:SF19">
    <property type="entry name" value="MCE-FAMILY PROTEIN MCE4A"/>
    <property type="match status" value="1"/>
</dbReference>
<dbReference type="EMBL" id="LZSX01000096">
    <property type="protein sequence ID" value="OBB79382.1"/>
    <property type="molecule type" value="Genomic_DNA"/>
</dbReference>
<sequence length="397" mass="41791">MSSVPITVTSDRAGLVMDPGAKVKLRGIQVGRVASVALRPGGVSLRLDLDPDQVRFIPANVQAQIRATTIFGAKFVDLIPPAKPERRTISAGSVIPSRNVTTEVNTVFENLTSVLAQVEPTKINAVLTTLADALRGKGERLGTATTAALDVVTALNDRSDTLRRDLEAAATVTDTYGAASQDLISALSATTTTSSTITRQAKDLDEALLAAIGLADTGIDLFGRTQSDFVAANTKLPATTDLLNEYHPSYTCLLQGLDWLATKGSPDSNGFSTVTDASLLGFATDPYRYPDNLPIIRAKGGPDGKPGCNGLPRPDLNMPIRYLVTDTGFGTGMDLRPNPGIAHPWLLNYFPVTKAVPEPPRIYGAGPPAIGPVPYPGGPPYGARLFGPDGAPLWAPP</sequence>